<organism evidence="7 8">
    <name type="scientific">Monoraphidium neglectum</name>
    <dbReference type="NCBI Taxonomy" id="145388"/>
    <lineage>
        <taxon>Eukaryota</taxon>
        <taxon>Viridiplantae</taxon>
        <taxon>Chlorophyta</taxon>
        <taxon>core chlorophytes</taxon>
        <taxon>Chlorophyceae</taxon>
        <taxon>CS clade</taxon>
        <taxon>Sphaeropleales</taxon>
        <taxon>Selenastraceae</taxon>
        <taxon>Monoraphidium</taxon>
    </lineage>
</organism>
<gene>
    <name evidence="7" type="ORF">MNEG_9502</name>
</gene>
<keyword evidence="4" id="KW-0508">mRNA splicing</keyword>
<evidence type="ECO:0000313" key="8">
    <source>
        <dbReference type="Proteomes" id="UP000054498"/>
    </source>
</evidence>
<keyword evidence="2" id="KW-0507">mRNA processing</keyword>
<dbReference type="GO" id="GO:0030627">
    <property type="term" value="F:pre-mRNA 5'-splice site binding"/>
    <property type="evidence" value="ECO:0007669"/>
    <property type="project" value="TreeGrafter"/>
</dbReference>
<keyword evidence="5" id="KW-0539">Nucleus</keyword>
<evidence type="ECO:0000256" key="4">
    <source>
        <dbReference type="ARBA" id="ARBA00023187"/>
    </source>
</evidence>
<evidence type="ECO:0000256" key="5">
    <source>
        <dbReference type="ARBA" id="ARBA00023242"/>
    </source>
</evidence>
<name>A0A0D2JG93_9CHLO</name>
<keyword evidence="3" id="KW-0677">Repeat</keyword>
<dbReference type="STRING" id="145388.A0A0D2JG93"/>
<dbReference type="SMART" id="SM00386">
    <property type="entry name" value="HAT"/>
    <property type="match status" value="3"/>
</dbReference>
<evidence type="ECO:0000256" key="3">
    <source>
        <dbReference type="ARBA" id="ARBA00022737"/>
    </source>
</evidence>
<dbReference type="InterPro" id="IPR011990">
    <property type="entry name" value="TPR-like_helical_dom_sf"/>
</dbReference>
<dbReference type="GO" id="GO:0000395">
    <property type="term" value="P:mRNA 5'-splice site recognition"/>
    <property type="evidence" value="ECO:0007669"/>
    <property type="project" value="TreeGrafter"/>
</dbReference>
<dbReference type="SUPFAM" id="SSF48452">
    <property type="entry name" value="TPR-like"/>
    <property type="match status" value="1"/>
</dbReference>
<dbReference type="RefSeq" id="XP_013897477.1">
    <property type="nucleotide sequence ID" value="XM_014042023.1"/>
</dbReference>
<comment type="subcellular location">
    <subcellularLocation>
        <location evidence="1">Nucleus</location>
    </subcellularLocation>
</comment>
<dbReference type="AlphaFoldDB" id="A0A0D2JG93"/>
<comment type="similarity">
    <text evidence="6">Belongs to the PRP39 family.</text>
</comment>
<dbReference type="GO" id="GO:0071004">
    <property type="term" value="C:U2-type prespliceosome"/>
    <property type="evidence" value="ECO:0007669"/>
    <property type="project" value="TreeGrafter"/>
</dbReference>
<dbReference type="EMBL" id="KK102179">
    <property type="protein sequence ID" value="KIY98457.1"/>
    <property type="molecule type" value="Genomic_DNA"/>
</dbReference>
<reference evidence="7 8" key="1">
    <citation type="journal article" date="2013" name="BMC Genomics">
        <title>Reconstruction of the lipid metabolism for the microalga Monoraphidium neglectum from its genome sequence reveals characteristics suitable for biofuel production.</title>
        <authorList>
            <person name="Bogen C."/>
            <person name="Al-Dilaimi A."/>
            <person name="Albersmeier A."/>
            <person name="Wichmann J."/>
            <person name="Grundmann M."/>
            <person name="Rupp O."/>
            <person name="Lauersen K.J."/>
            <person name="Blifernez-Klassen O."/>
            <person name="Kalinowski J."/>
            <person name="Goesmann A."/>
            <person name="Mussgnug J.H."/>
            <person name="Kruse O."/>
        </authorList>
    </citation>
    <scope>NUCLEOTIDE SEQUENCE [LARGE SCALE GENOMIC DNA]</scope>
    <source>
        <strain evidence="7 8">SAG 48.87</strain>
    </source>
</reference>
<proteinExistence type="inferred from homology"/>
<dbReference type="Proteomes" id="UP000054498">
    <property type="component" value="Unassembled WGS sequence"/>
</dbReference>
<evidence type="ECO:0000256" key="6">
    <source>
        <dbReference type="ARBA" id="ARBA00038019"/>
    </source>
</evidence>
<evidence type="ECO:0000313" key="7">
    <source>
        <dbReference type="EMBL" id="KIY98457.1"/>
    </source>
</evidence>
<dbReference type="Pfam" id="PF23240">
    <property type="entry name" value="HAT_PRP39_N"/>
    <property type="match status" value="1"/>
</dbReference>
<dbReference type="PANTHER" id="PTHR17204">
    <property type="entry name" value="PRE-MRNA PROCESSING PROTEIN PRP39-RELATED"/>
    <property type="match status" value="1"/>
</dbReference>
<dbReference type="InterPro" id="IPR003107">
    <property type="entry name" value="HAT"/>
</dbReference>
<dbReference type="KEGG" id="mng:MNEG_9502"/>
<dbReference type="GeneID" id="25742377"/>
<sequence length="219" mass="23510">MTEAVEAQDMALANGSVEQTVAPDLPLDPLAAKLAECWNVVRDKPEDFAGWTALASAAEKLVRSLQREPPAAAGRATHVAAGSHAFDDPEQLSAAYEALLAEWPLCYAYWKKLADALTRHGRDALALEALERGAAAVPYSVPFWEHYAAHVVAKGADLEAVRSVFERGVAYCSTDYRAAPLWDAYIAFERGRGGPAAAAAVYARALQCPLESLDRLEAG</sequence>
<dbReference type="OrthoDB" id="10265668at2759"/>
<dbReference type="GO" id="GO:0000243">
    <property type="term" value="C:commitment complex"/>
    <property type="evidence" value="ECO:0007669"/>
    <property type="project" value="TreeGrafter"/>
</dbReference>
<dbReference type="Gene3D" id="1.25.40.10">
    <property type="entry name" value="Tetratricopeptide repeat domain"/>
    <property type="match status" value="1"/>
</dbReference>
<dbReference type="PANTHER" id="PTHR17204:SF5">
    <property type="entry name" value="PRE-MRNA-PROCESSING FACTOR 39"/>
    <property type="match status" value="1"/>
</dbReference>
<evidence type="ECO:0000256" key="2">
    <source>
        <dbReference type="ARBA" id="ARBA00022664"/>
    </source>
</evidence>
<feature type="non-terminal residue" evidence="7">
    <location>
        <position position="219"/>
    </location>
</feature>
<evidence type="ECO:0000256" key="1">
    <source>
        <dbReference type="ARBA" id="ARBA00004123"/>
    </source>
</evidence>
<keyword evidence="8" id="KW-1185">Reference proteome</keyword>
<protein>
    <submittedName>
        <fullName evidence="7">Pre-mRNA-processing factor 39</fullName>
    </submittedName>
</protein>
<accession>A0A0D2JG93</accession>
<dbReference type="GO" id="GO:0005685">
    <property type="term" value="C:U1 snRNP"/>
    <property type="evidence" value="ECO:0007669"/>
    <property type="project" value="TreeGrafter"/>
</dbReference>